<proteinExistence type="predicted"/>
<reference evidence="1 2" key="1">
    <citation type="submission" date="2019-02" db="EMBL/GenBank/DDBJ databases">
        <title>The draft genome of Kosakonia quasisacchari strain WCHKQ120001.</title>
        <authorList>
            <person name="Wang C."/>
            <person name="Feng Y."/>
            <person name="Zong Z."/>
        </authorList>
    </citation>
    <scope>NUCLEOTIDE SEQUENCE [LARGE SCALE GENOMIC DNA]</scope>
    <source>
        <strain evidence="1 2">WCHKQ120001</strain>
    </source>
</reference>
<evidence type="ECO:0000313" key="2">
    <source>
        <dbReference type="Proteomes" id="UP000291793"/>
    </source>
</evidence>
<protein>
    <submittedName>
        <fullName evidence="1">Uncharacterized protein</fullName>
    </submittedName>
</protein>
<accession>A0A4R0GIJ6</accession>
<dbReference type="Proteomes" id="UP000291793">
    <property type="component" value="Unassembled WGS sequence"/>
</dbReference>
<dbReference type="EMBL" id="SJOP01000043">
    <property type="protein sequence ID" value="TCB96093.1"/>
    <property type="molecule type" value="Genomic_DNA"/>
</dbReference>
<name>A0A4R0GIJ6_9ENTR</name>
<evidence type="ECO:0000313" key="1">
    <source>
        <dbReference type="EMBL" id="TCB96093.1"/>
    </source>
</evidence>
<organism evidence="1 2">
    <name type="scientific">Kosakonia quasisacchari</name>
    <dbReference type="NCBI Taxonomy" id="2529380"/>
    <lineage>
        <taxon>Bacteria</taxon>
        <taxon>Pseudomonadati</taxon>
        <taxon>Pseudomonadota</taxon>
        <taxon>Gammaproteobacteria</taxon>
        <taxon>Enterobacterales</taxon>
        <taxon>Enterobacteriaceae</taxon>
        <taxon>Kosakonia</taxon>
    </lineage>
</organism>
<comment type="caution">
    <text evidence="1">The sequence shown here is derived from an EMBL/GenBank/DDBJ whole genome shotgun (WGS) entry which is preliminary data.</text>
</comment>
<keyword evidence="2" id="KW-1185">Reference proteome</keyword>
<gene>
    <name evidence="1" type="ORF">E0L21_24220</name>
</gene>
<dbReference type="AlphaFoldDB" id="A0A4R0GIJ6"/>
<sequence length="67" mass="7438">MGNVCLPLKQYSKPRFGGVFLFVEMGGWWVLSHPTSHSLMFEVTSEPGPTALAQKHSEPIRVPLTDP</sequence>